<dbReference type="NCBIfam" id="TIGR04415">
    <property type="entry name" value="O_hepto_targRPT"/>
    <property type="match status" value="7"/>
</dbReference>
<dbReference type="InterPro" id="IPR036844">
    <property type="entry name" value="Hint_dom_sf"/>
</dbReference>
<evidence type="ECO:0000313" key="3">
    <source>
        <dbReference type="Proteomes" id="UP000077786"/>
    </source>
</evidence>
<dbReference type="InterPro" id="IPR030930">
    <property type="entry name" value="AIDA"/>
</dbReference>
<accession>A0A1B6VJ02</accession>
<dbReference type="PATRIC" id="fig|38307.3.peg.2260"/>
<dbReference type="InterPro" id="IPR028992">
    <property type="entry name" value="Hedgehog/Intein_dom"/>
</dbReference>
<dbReference type="EMBL" id="LUTU01000009">
    <property type="protein sequence ID" value="OAJ67209.1"/>
    <property type="molecule type" value="Genomic_DNA"/>
</dbReference>
<dbReference type="InterPro" id="IPR012332">
    <property type="entry name" value="Autotransporter_pectin_lyase_C"/>
</dbReference>
<evidence type="ECO:0000313" key="2">
    <source>
        <dbReference type="EMBL" id="OAJ67209.1"/>
    </source>
</evidence>
<dbReference type="SUPFAM" id="SSF51294">
    <property type="entry name" value="Hedgehog/intein (Hint) domain"/>
    <property type="match status" value="1"/>
</dbReference>
<sequence>MPTYVSSGNTATGTVSDFQEILLSGATGQYQTVTDTGQIVVQDGALLMQQKGSSLWGVGNGGKILVYSGGTLVGGAITSGGVVLTTSGSILSGGFLISSGGVLSHWSSVSGGGTLVAGGVIYTQSGGSVDGITVASDANILVSAGGSADDIIVSGGGGIGVAGVASDTIVSSGGIIDVSSGGVASGTTVNGGSAYVEPGGTVSTTTIESGGAVYVSSGASAKGTTVDNFGNLVVSSGGNASNTVVSSGGGLGVQGTTSGTTVLNGGMVDIASGGVASGNTVIGGAIYAESGAVVSTTNIENGGIVYVSAGASAAGTTVDNFGNLVIYSGATASNTVVSSGGGLGVQGTTSGTTILNGGMVDITSGGIATGNTISSGGNVYAASGGTIGATAVQSGATLSAAAGAVISGTVTAAQGASVTISTTAGGTIDLQGNGNVGLTITGSGSPTTVISGFSEDKAAGTADSLTLTDVKAADVASVTYPDADHVTFTLKDGSAVTLNIIGVQNVGYTLASDASGDLVYEVCFLADTLIAGPNGNIAVQDLAPGDTVTSYRDGQAYSSTVSWAGKAHCVVRPEKADDEAGYPVRILENAIALGVPFQDMLVTSEHCLFLDGKFIPVRMLVNGRSIFYDKSFTSYDYFHIETEGHSVIMANGALTESYLDTGNRRAFEQKSNVFMFGQKAKSWENDAAAALTVCRDLVEPVYRQIEQRAQELQFAVQAPVATTVTKSNLHLVSDRGHRIQPLRTVDNRVMFMIPGDVSSVRIVSNSSRPADAIGPFVDDRRMLGVLIGDVSFFDSGVTVNIKTHLTKENLSGWHSVEHIPMRWTNGNAYLPLGARLPGGIGLLAIKVEAAGPYVVAPADDVEVGLKTA</sequence>
<gene>
    <name evidence="2" type="ORF">A0123_02181</name>
</gene>
<dbReference type="Pfam" id="PF13403">
    <property type="entry name" value="Hint_2"/>
    <property type="match status" value="1"/>
</dbReference>
<organism evidence="2 3">
    <name type="scientific">Gluconobacter cerinus</name>
    <dbReference type="NCBI Taxonomy" id="38307"/>
    <lineage>
        <taxon>Bacteria</taxon>
        <taxon>Pseudomonadati</taxon>
        <taxon>Pseudomonadota</taxon>
        <taxon>Alphaproteobacteria</taxon>
        <taxon>Acetobacterales</taxon>
        <taxon>Acetobacteraceae</taxon>
        <taxon>Gluconobacter</taxon>
    </lineage>
</organism>
<comment type="caution">
    <text evidence="2">The sequence shown here is derived from an EMBL/GenBank/DDBJ whole genome shotgun (WGS) entry which is preliminary data.</text>
</comment>
<evidence type="ECO:0000259" key="1">
    <source>
        <dbReference type="Pfam" id="PF13403"/>
    </source>
</evidence>
<proteinExistence type="predicted"/>
<protein>
    <submittedName>
        <fullName evidence="2">Membrane protein</fullName>
    </submittedName>
</protein>
<reference evidence="2 3" key="1">
    <citation type="submission" date="2016-03" db="EMBL/GenBank/DDBJ databases">
        <title>Draft genome sequence of Gluconobacter cerinus strain CECT 9110.</title>
        <authorList>
            <person name="Sainz F."/>
            <person name="Mas A."/>
            <person name="Torija M.J."/>
        </authorList>
    </citation>
    <scope>NUCLEOTIDE SEQUENCE [LARGE SCALE GENOMIC DNA]</scope>
    <source>
        <strain evidence="2 3">CECT 9110</strain>
    </source>
</reference>
<dbReference type="Pfam" id="PF16168">
    <property type="entry name" value="AIDA"/>
    <property type="match status" value="2"/>
</dbReference>
<dbReference type="AlphaFoldDB" id="A0A1B6VJ02"/>
<name>A0A1B6VJ02_9PROT</name>
<feature type="domain" description="Hedgehog/Intein (Hint)" evidence="1">
    <location>
        <begin position="522"/>
        <end position="661"/>
    </location>
</feature>
<dbReference type="Gene3D" id="2.160.20.20">
    <property type="match status" value="1"/>
</dbReference>
<dbReference type="Proteomes" id="UP000077786">
    <property type="component" value="Unassembled WGS sequence"/>
</dbReference>